<dbReference type="GO" id="GO:1990883">
    <property type="term" value="F:18S rRNA cytidine N-acetyltransferase activity"/>
    <property type="evidence" value="ECO:0007669"/>
    <property type="project" value="TreeGrafter"/>
</dbReference>
<dbReference type="PANTHER" id="PTHR10925:SF5">
    <property type="entry name" value="RNA CYTIDINE ACETYLTRANSFERASE"/>
    <property type="match status" value="1"/>
</dbReference>
<feature type="binding site" evidence="9">
    <location>
        <position position="312"/>
    </location>
    <ligand>
        <name>ATP</name>
        <dbReference type="ChEBI" id="CHEBI:30616"/>
    </ligand>
</feature>
<feature type="domain" description="N-acetyltransferase" evidence="10">
    <location>
        <begin position="347"/>
        <end position="523"/>
    </location>
</feature>
<accession>A0A1B7L6J5</accession>
<comment type="caution">
    <text evidence="9">Lacks conserved residue(s) required for the propagation of feature annotation.</text>
</comment>
<dbReference type="GO" id="GO:0002101">
    <property type="term" value="P:tRNA wobble cytosine modification"/>
    <property type="evidence" value="ECO:0007669"/>
    <property type="project" value="UniProtKB-UniRule"/>
</dbReference>
<comment type="function">
    <text evidence="9">Catalyzes the formation of N(4)-acetylcytidine (ac(4)C) at the wobble position of tRNA(Met), by using acetyl-CoA as an acetyl donor and ATP (or GTP).</text>
</comment>
<evidence type="ECO:0000256" key="1">
    <source>
        <dbReference type="ARBA" id="ARBA00022490"/>
    </source>
</evidence>
<keyword evidence="4 9" id="KW-0819">tRNA processing</keyword>
<keyword evidence="12" id="KW-1185">Reference proteome</keyword>
<comment type="subcellular location">
    <subcellularLocation>
        <location evidence="9">Cytoplasm</location>
    </subcellularLocation>
</comment>
<dbReference type="EC" id="2.3.1.193" evidence="9"/>
<dbReference type="InterPro" id="IPR007807">
    <property type="entry name" value="TcmA/NAT10_helicase"/>
</dbReference>
<evidence type="ECO:0000256" key="2">
    <source>
        <dbReference type="ARBA" id="ARBA00022555"/>
    </source>
</evidence>
<dbReference type="Gene3D" id="3.40.630.30">
    <property type="match status" value="1"/>
</dbReference>
<dbReference type="OrthoDB" id="5578851at2"/>
<dbReference type="HAMAP" id="MF_01886">
    <property type="entry name" value="tRNA_acetyltr_TmcA"/>
    <property type="match status" value="1"/>
</dbReference>
<dbReference type="SUPFAM" id="SSF52540">
    <property type="entry name" value="P-loop containing nucleoside triphosphate hydrolases"/>
    <property type="match status" value="1"/>
</dbReference>
<evidence type="ECO:0000313" key="11">
    <source>
        <dbReference type="EMBL" id="OAT78014.1"/>
    </source>
</evidence>
<dbReference type="GO" id="GO:0051391">
    <property type="term" value="P:tRNA acetylation"/>
    <property type="evidence" value="ECO:0007669"/>
    <property type="project" value="UniProtKB-UniRule"/>
</dbReference>
<dbReference type="InterPro" id="IPR024914">
    <property type="entry name" value="tRNA_acetyltr_TmcA"/>
</dbReference>
<evidence type="ECO:0000256" key="9">
    <source>
        <dbReference type="HAMAP-Rule" id="MF_01886"/>
    </source>
</evidence>
<dbReference type="Pfam" id="PF08351">
    <property type="entry name" value="TmcA_N"/>
    <property type="match status" value="1"/>
</dbReference>
<reference evidence="12" key="1">
    <citation type="submission" date="2016-05" db="EMBL/GenBank/DDBJ databases">
        <authorList>
            <person name="Behera P."/>
            <person name="Vaishampayan P."/>
            <person name="Singh N."/>
            <person name="Raina V."/>
            <person name="Suar M."/>
            <person name="Pattnaik A."/>
            <person name="Rastogi G."/>
        </authorList>
    </citation>
    <scope>NUCLEOTIDE SEQUENCE [LARGE SCALE GENOMIC DNA]</scope>
    <source>
        <strain evidence="12">MP23</strain>
    </source>
</reference>
<evidence type="ECO:0000256" key="5">
    <source>
        <dbReference type="ARBA" id="ARBA00022741"/>
    </source>
</evidence>
<keyword evidence="5 9" id="KW-0547">Nucleotide-binding</keyword>
<organism evidence="11 12">
    <name type="scientific">Mangrovibacter phragmitis</name>
    <dbReference type="NCBI Taxonomy" id="1691903"/>
    <lineage>
        <taxon>Bacteria</taxon>
        <taxon>Pseudomonadati</taxon>
        <taxon>Pseudomonadota</taxon>
        <taxon>Gammaproteobacteria</taxon>
        <taxon>Enterobacterales</taxon>
        <taxon>Enterobacteriaceae</taxon>
        <taxon>Mangrovibacter</taxon>
    </lineage>
</organism>
<comment type="caution">
    <text evidence="11">The sequence shown here is derived from an EMBL/GenBank/DDBJ whole genome shotgun (WGS) entry which is preliminary data.</text>
</comment>
<dbReference type="Proteomes" id="UP000078225">
    <property type="component" value="Unassembled WGS sequence"/>
</dbReference>
<dbReference type="Pfam" id="PF05127">
    <property type="entry name" value="NAT10_TcmA_helicase"/>
    <property type="match status" value="1"/>
</dbReference>
<sequence>MALAGQRRLLVLAGDDAWSEKQAAHLQHHLPGDWLWVSDKVNQARACSPRNARTLLGREFHHAVFDARLGFDAEAFAILAGTLRAGSWLVMLTPPFAGWPNQPDCDSLRWNDQQQPTTSPQFVARFLAVLKKQSAVMLVWQQGQAPEFPAQHPLACWHPVQGEPLQEQAAVRDELLAMASGIAVVTAGRGRGKSALAGMLIRAWPGTVLVTAPARVATDVMAEHAHKPLAFIAPDALLEQIHSGKTPHADWLVVDEAAAIPLPQLAAMIGGFSRVLLISTVQGYEGTGQGFILKLCSQLPVSRRYVLNTPVRWAPDCPLETFVSSLLLFDESGADTTPVYGGALPAPDFCTVSPGELTDVYRLLSSAHYRTSPLDLRRLLDAPGQHVIAAKVGGKPVGAAWLVKEGGLSQQLSEAVWAGFRRPRGNLVAQSLAAHGGSPQAAMLTGWRVSRIAVYPGVQRKGVGQALIAEVKRRAPTGCDYLSVSFGYTQALWRFWERCGFRLVRMGTSLEASSGCYTAMALLPLTPEGEALATSEARHLSRNLACLQPWLPFPLPGEPDTGRNLLPGDWRELAGFAWGYRPLMSCLASLVRVLAICPLALPALRGELRSRQPVAVLCRNLGLSGRKALLLQQRQEAAQILFWHDENQAHTLKTWLAQLQFFD</sequence>
<keyword evidence="2 9" id="KW-0820">tRNA-binding</keyword>
<dbReference type="RefSeq" id="WP_064596086.1">
    <property type="nucleotide sequence ID" value="NZ_LYRP01000003.1"/>
</dbReference>
<comment type="catalytic activity">
    <reaction evidence="9">
        <text>cytidine(34) in elongator tRNA(Met) + acetyl-CoA + ATP + H2O = N(4)-acetylcytidine(34) in elongator tRNA(Met) + ADP + phosphate + CoA + H(+)</text>
        <dbReference type="Rhea" id="RHEA:43788"/>
        <dbReference type="Rhea" id="RHEA-COMP:10693"/>
        <dbReference type="Rhea" id="RHEA-COMP:10694"/>
        <dbReference type="ChEBI" id="CHEBI:15377"/>
        <dbReference type="ChEBI" id="CHEBI:15378"/>
        <dbReference type="ChEBI" id="CHEBI:30616"/>
        <dbReference type="ChEBI" id="CHEBI:43474"/>
        <dbReference type="ChEBI" id="CHEBI:57287"/>
        <dbReference type="ChEBI" id="CHEBI:57288"/>
        <dbReference type="ChEBI" id="CHEBI:74900"/>
        <dbReference type="ChEBI" id="CHEBI:82748"/>
        <dbReference type="ChEBI" id="CHEBI:456216"/>
        <dbReference type="EC" id="2.3.1.193"/>
    </reaction>
</comment>
<keyword evidence="1 9" id="KW-0963">Cytoplasm</keyword>
<dbReference type="GO" id="GO:0051392">
    <property type="term" value="F:tRNA cytidine N4-acetyltransferase activity"/>
    <property type="evidence" value="ECO:0007669"/>
    <property type="project" value="UniProtKB-UniRule"/>
</dbReference>
<comment type="similarity">
    <text evidence="9">Belongs to the TmcA family.</text>
</comment>
<dbReference type="GO" id="GO:0005737">
    <property type="term" value="C:cytoplasm"/>
    <property type="evidence" value="ECO:0007669"/>
    <property type="project" value="UniProtKB-SubCell"/>
</dbReference>
<dbReference type="PROSITE" id="PS51186">
    <property type="entry name" value="GNAT"/>
    <property type="match status" value="1"/>
</dbReference>
<proteinExistence type="inferred from homology"/>
<dbReference type="EMBL" id="LYRP01000003">
    <property type="protein sequence ID" value="OAT78014.1"/>
    <property type="molecule type" value="Genomic_DNA"/>
</dbReference>
<dbReference type="AlphaFoldDB" id="A0A1B7L6J5"/>
<keyword evidence="3 9" id="KW-0808">Transferase</keyword>
<dbReference type="InterPro" id="IPR013562">
    <property type="entry name" value="TmcA/NAT10_N"/>
</dbReference>
<gene>
    <name evidence="9" type="primary">tmcA</name>
    <name evidence="11" type="ORF">A9B99_18745</name>
</gene>
<dbReference type="InterPro" id="IPR027417">
    <property type="entry name" value="P-loop_NTPase"/>
</dbReference>
<dbReference type="Gene3D" id="3.40.50.11040">
    <property type="match status" value="1"/>
</dbReference>
<dbReference type="Gene3D" id="1.20.120.890">
    <property type="entry name" value="tRNA(Met) cytidine acetyltransferase, tail domain"/>
    <property type="match status" value="1"/>
</dbReference>
<dbReference type="Pfam" id="PF13718">
    <property type="entry name" value="GNAT_acetyltr_2"/>
    <property type="match status" value="1"/>
</dbReference>
<feature type="binding site" evidence="9">
    <location>
        <position position="498"/>
    </location>
    <ligand>
        <name>acetyl-CoA</name>
        <dbReference type="ChEBI" id="CHEBI:57288"/>
    </ligand>
</feature>
<evidence type="ECO:0000256" key="4">
    <source>
        <dbReference type="ARBA" id="ARBA00022694"/>
    </source>
</evidence>
<dbReference type="SUPFAM" id="SSF55729">
    <property type="entry name" value="Acyl-CoA N-acyltransferases (Nat)"/>
    <property type="match status" value="1"/>
</dbReference>
<dbReference type="InterPro" id="IPR032672">
    <property type="entry name" value="TmcA/NAT10/Kre33"/>
</dbReference>
<dbReference type="STRING" id="1691903.A9B99_18745"/>
<keyword evidence="6 9" id="KW-0067">ATP-binding</keyword>
<dbReference type="PANTHER" id="PTHR10925">
    <property type="entry name" value="N-ACETYLTRANSFERASE 10"/>
    <property type="match status" value="1"/>
</dbReference>
<dbReference type="GO" id="GO:0005524">
    <property type="term" value="F:ATP binding"/>
    <property type="evidence" value="ECO:0007669"/>
    <property type="project" value="UniProtKB-UniRule"/>
</dbReference>
<protein>
    <recommendedName>
        <fullName evidence="9">tRNA(Met) cytidine acetyltransferase TmcA</fullName>
        <ecNumber evidence="9">2.3.1.193</ecNumber>
    </recommendedName>
</protein>
<evidence type="ECO:0000259" key="10">
    <source>
        <dbReference type="PROSITE" id="PS51186"/>
    </source>
</evidence>
<name>A0A1B7L6J5_9ENTR</name>
<evidence type="ECO:0000313" key="12">
    <source>
        <dbReference type="Proteomes" id="UP000078225"/>
    </source>
</evidence>
<feature type="binding site" evidence="9">
    <location>
        <position position="168"/>
    </location>
    <ligand>
        <name>ATP</name>
        <dbReference type="ChEBI" id="CHEBI:30616"/>
    </ligand>
</feature>
<dbReference type="CDD" id="cd04301">
    <property type="entry name" value="NAT_SF"/>
    <property type="match status" value="1"/>
</dbReference>
<feature type="binding site" evidence="9">
    <location>
        <begin position="452"/>
        <end position="454"/>
    </location>
    <ligand>
        <name>acetyl-CoA</name>
        <dbReference type="ChEBI" id="CHEBI:57288"/>
    </ligand>
</feature>
<keyword evidence="7 9" id="KW-0694">RNA-binding</keyword>
<evidence type="ECO:0000256" key="6">
    <source>
        <dbReference type="ARBA" id="ARBA00022840"/>
    </source>
</evidence>
<keyword evidence="8 9" id="KW-0012">Acyltransferase</keyword>
<dbReference type="GO" id="GO:1904812">
    <property type="term" value="P:rRNA acetylation involved in maturation of SSU-rRNA"/>
    <property type="evidence" value="ECO:0007669"/>
    <property type="project" value="TreeGrafter"/>
</dbReference>
<dbReference type="InterPro" id="IPR038321">
    <property type="entry name" value="TmcA_C_sf"/>
</dbReference>
<dbReference type="Gene3D" id="3.40.50.300">
    <property type="entry name" value="P-loop containing nucleotide triphosphate hydrolases"/>
    <property type="match status" value="1"/>
</dbReference>
<dbReference type="Pfam" id="PF17176">
    <property type="entry name" value="tRNA_bind_3"/>
    <property type="match status" value="1"/>
</dbReference>
<dbReference type="FunFam" id="3.40.50.11040:FF:000003">
    <property type="entry name" value="tRNA(Met) cytidine acetyltransferase TmcA"/>
    <property type="match status" value="1"/>
</dbReference>
<evidence type="ECO:0000256" key="3">
    <source>
        <dbReference type="ARBA" id="ARBA00022679"/>
    </source>
</evidence>
<dbReference type="GO" id="GO:0000049">
    <property type="term" value="F:tRNA binding"/>
    <property type="evidence" value="ECO:0007669"/>
    <property type="project" value="UniProtKB-UniRule"/>
</dbReference>
<evidence type="ECO:0000256" key="8">
    <source>
        <dbReference type="ARBA" id="ARBA00023315"/>
    </source>
</evidence>
<dbReference type="InterPro" id="IPR033442">
    <property type="entry name" value="TmcA_tRNA_bind"/>
</dbReference>
<dbReference type="InterPro" id="IPR016181">
    <property type="entry name" value="Acyl_CoA_acyltransferase"/>
</dbReference>
<evidence type="ECO:0000256" key="7">
    <source>
        <dbReference type="ARBA" id="ARBA00022884"/>
    </source>
</evidence>
<dbReference type="InterPro" id="IPR000182">
    <property type="entry name" value="GNAT_dom"/>
</dbReference>